<evidence type="ECO:0000259" key="1">
    <source>
        <dbReference type="Pfam" id="PF25757"/>
    </source>
</evidence>
<dbReference type="PANTHER" id="PTHR16216">
    <property type="entry name" value="DYNEIN ASSEMBLY FACTOR 5, AXONEMAL"/>
    <property type="match status" value="1"/>
</dbReference>
<accession>B4QZV6</accession>
<proteinExistence type="predicted"/>
<dbReference type="GO" id="GO:0036159">
    <property type="term" value="P:inner dynein arm assembly"/>
    <property type="evidence" value="ECO:0007669"/>
    <property type="project" value="TreeGrafter"/>
</dbReference>
<reference evidence="2 3" key="1">
    <citation type="journal article" date="2007" name="Nature">
        <title>Evolution of genes and genomes on the Drosophila phylogeny.</title>
        <authorList>
            <consortium name="Drosophila 12 Genomes Consortium"/>
            <person name="Clark A.G."/>
            <person name="Eisen M.B."/>
            <person name="Smith D.R."/>
            <person name="Bergman C.M."/>
            <person name="Oliver B."/>
            <person name="Markow T.A."/>
            <person name="Kaufman T.C."/>
            <person name="Kellis M."/>
            <person name="Gelbart W."/>
            <person name="Iyer V.N."/>
            <person name="Pollard D.A."/>
            <person name="Sackton T.B."/>
            <person name="Larracuente A.M."/>
            <person name="Singh N.D."/>
            <person name="Abad J.P."/>
            <person name="Abt D.N."/>
            <person name="Adryan B."/>
            <person name="Aguade M."/>
            <person name="Akashi H."/>
            <person name="Anderson W.W."/>
            <person name="Aquadro C.F."/>
            <person name="Ardell D.H."/>
            <person name="Arguello R."/>
            <person name="Artieri C.G."/>
            <person name="Barbash D.A."/>
            <person name="Barker D."/>
            <person name="Barsanti P."/>
            <person name="Batterham P."/>
            <person name="Batzoglou S."/>
            <person name="Begun D."/>
            <person name="Bhutkar A."/>
            <person name="Blanco E."/>
            <person name="Bosak S.A."/>
            <person name="Bradley R.K."/>
            <person name="Brand A.D."/>
            <person name="Brent M.R."/>
            <person name="Brooks A.N."/>
            <person name="Brown R.H."/>
            <person name="Butlin R.K."/>
            <person name="Caggese C."/>
            <person name="Calvi B.R."/>
            <person name="Bernardo de Carvalho A."/>
            <person name="Caspi A."/>
            <person name="Castrezana S."/>
            <person name="Celniker S.E."/>
            <person name="Chang J.L."/>
            <person name="Chapple C."/>
            <person name="Chatterji S."/>
            <person name="Chinwalla A."/>
            <person name="Civetta A."/>
            <person name="Clifton S.W."/>
            <person name="Comeron J.M."/>
            <person name="Costello J.C."/>
            <person name="Coyne J.A."/>
            <person name="Daub J."/>
            <person name="David R.G."/>
            <person name="Delcher A.L."/>
            <person name="Delehaunty K."/>
            <person name="Do C.B."/>
            <person name="Ebling H."/>
            <person name="Edwards K."/>
            <person name="Eickbush T."/>
            <person name="Evans J.D."/>
            <person name="Filipski A."/>
            <person name="Findeiss S."/>
            <person name="Freyhult E."/>
            <person name="Fulton L."/>
            <person name="Fulton R."/>
            <person name="Garcia A.C."/>
            <person name="Gardiner A."/>
            <person name="Garfield D.A."/>
            <person name="Garvin B.E."/>
            <person name="Gibson G."/>
            <person name="Gilbert D."/>
            <person name="Gnerre S."/>
            <person name="Godfrey J."/>
            <person name="Good R."/>
            <person name="Gotea V."/>
            <person name="Gravely B."/>
            <person name="Greenberg A.J."/>
            <person name="Griffiths-Jones S."/>
            <person name="Gross S."/>
            <person name="Guigo R."/>
            <person name="Gustafson E.A."/>
            <person name="Haerty W."/>
            <person name="Hahn M.W."/>
            <person name="Halligan D.L."/>
            <person name="Halpern A.L."/>
            <person name="Halter G.M."/>
            <person name="Han M.V."/>
            <person name="Heger A."/>
            <person name="Hillier L."/>
            <person name="Hinrichs A.S."/>
            <person name="Holmes I."/>
            <person name="Hoskins R.A."/>
            <person name="Hubisz M.J."/>
            <person name="Hultmark D."/>
            <person name="Huntley M.A."/>
            <person name="Jaffe D.B."/>
            <person name="Jagadeeshan S."/>
            <person name="Jeck W.R."/>
            <person name="Johnson J."/>
            <person name="Jones C.D."/>
            <person name="Jordan W.C."/>
            <person name="Karpen G.H."/>
            <person name="Kataoka E."/>
            <person name="Keightley P.D."/>
            <person name="Kheradpour P."/>
            <person name="Kirkness E.F."/>
            <person name="Koerich L.B."/>
            <person name="Kristiansen K."/>
            <person name="Kudrna D."/>
            <person name="Kulathinal R.J."/>
            <person name="Kumar S."/>
            <person name="Kwok R."/>
            <person name="Lander E."/>
            <person name="Langley C.H."/>
            <person name="Lapoint R."/>
            <person name="Lazzaro B.P."/>
            <person name="Lee S.J."/>
            <person name="Levesque L."/>
            <person name="Li R."/>
            <person name="Lin C.F."/>
            <person name="Lin M.F."/>
            <person name="Lindblad-Toh K."/>
            <person name="Llopart A."/>
            <person name="Long M."/>
            <person name="Low L."/>
            <person name="Lozovsky E."/>
            <person name="Lu J."/>
            <person name="Luo M."/>
            <person name="Machado C.A."/>
            <person name="Makalowski W."/>
            <person name="Marzo M."/>
            <person name="Matsuda M."/>
            <person name="Matzkin L."/>
            <person name="McAllister B."/>
            <person name="McBride C.S."/>
            <person name="McKernan B."/>
            <person name="McKernan K."/>
            <person name="Mendez-Lago M."/>
            <person name="Minx P."/>
            <person name="Mollenhauer M.U."/>
            <person name="Montooth K."/>
            <person name="Mount S.M."/>
            <person name="Mu X."/>
            <person name="Myers E."/>
            <person name="Negre B."/>
            <person name="Newfeld S."/>
            <person name="Nielsen R."/>
            <person name="Noor M.A."/>
            <person name="O'Grady P."/>
            <person name="Pachter L."/>
            <person name="Papaceit M."/>
            <person name="Parisi M.J."/>
            <person name="Parisi M."/>
            <person name="Parts L."/>
            <person name="Pedersen J.S."/>
            <person name="Pesole G."/>
            <person name="Phillippy A.M."/>
            <person name="Ponting C.P."/>
            <person name="Pop M."/>
            <person name="Porcelli D."/>
            <person name="Powell J.R."/>
            <person name="Prohaska S."/>
            <person name="Pruitt K."/>
            <person name="Puig M."/>
            <person name="Quesneville H."/>
            <person name="Ram K.R."/>
            <person name="Rand D."/>
            <person name="Rasmussen M.D."/>
            <person name="Reed L.K."/>
            <person name="Reenan R."/>
            <person name="Reily A."/>
            <person name="Remington K.A."/>
            <person name="Rieger T.T."/>
            <person name="Ritchie M.G."/>
            <person name="Robin C."/>
            <person name="Rogers Y.H."/>
            <person name="Rohde C."/>
            <person name="Rozas J."/>
            <person name="Rubenfield M.J."/>
            <person name="Ruiz A."/>
            <person name="Russo S."/>
            <person name="Salzberg S.L."/>
            <person name="Sanchez-Gracia A."/>
            <person name="Saranga D.J."/>
            <person name="Sato H."/>
            <person name="Schaeffer S.W."/>
            <person name="Schatz M.C."/>
            <person name="Schlenke T."/>
            <person name="Schwartz R."/>
            <person name="Segarra C."/>
            <person name="Singh R.S."/>
            <person name="Sirot L."/>
            <person name="Sirota M."/>
            <person name="Sisneros N.B."/>
            <person name="Smith C.D."/>
            <person name="Smith T.F."/>
            <person name="Spieth J."/>
            <person name="Stage D.E."/>
            <person name="Stark A."/>
            <person name="Stephan W."/>
            <person name="Strausberg R.L."/>
            <person name="Strempel S."/>
            <person name="Sturgill D."/>
            <person name="Sutton G."/>
            <person name="Sutton G.G."/>
            <person name="Tao W."/>
            <person name="Teichmann S."/>
            <person name="Tobari Y.N."/>
            <person name="Tomimura Y."/>
            <person name="Tsolas J.M."/>
            <person name="Valente V.L."/>
            <person name="Venter E."/>
            <person name="Venter J.C."/>
            <person name="Vicario S."/>
            <person name="Vieira F.G."/>
            <person name="Vilella A.J."/>
            <person name="Villasante A."/>
            <person name="Walenz B."/>
            <person name="Wang J."/>
            <person name="Wasserman M."/>
            <person name="Watts T."/>
            <person name="Wilson D."/>
            <person name="Wilson R.K."/>
            <person name="Wing R.A."/>
            <person name="Wolfner M.F."/>
            <person name="Wong A."/>
            <person name="Wong G.K."/>
            <person name="Wu C.I."/>
            <person name="Wu G."/>
            <person name="Yamamoto D."/>
            <person name="Yang H.P."/>
            <person name="Yang S.P."/>
            <person name="Yorke J.A."/>
            <person name="Yoshida K."/>
            <person name="Zdobnov E."/>
            <person name="Zhang P."/>
            <person name="Zhang Y."/>
            <person name="Zimin A.V."/>
            <person name="Baldwin J."/>
            <person name="Abdouelleil A."/>
            <person name="Abdulkadir J."/>
            <person name="Abebe A."/>
            <person name="Abera B."/>
            <person name="Abreu J."/>
            <person name="Acer S.C."/>
            <person name="Aftuck L."/>
            <person name="Alexander A."/>
            <person name="An P."/>
            <person name="Anderson E."/>
            <person name="Anderson S."/>
            <person name="Arachi H."/>
            <person name="Azer M."/>
            <person name="Bachantsang P."/>
            <person name="Barry A."/>
            <person name="Bayul T."/>
            <person name="Berlin A."/>
            <person name="Bessette D."/>
            <person name="Bloom T."/>
            <person name="Blye J."/>
            <person name="Boguslavskiy L."/>
            <person name="Bonnet C."/>
            <person name="Boukhgalter B."/>
            <person name="Bourzgui I."/>
            <person name="Brown A."/>
            <person name="Cahill P."/>
            <person name="Channer S."/>
            <person name="Cheshatsang Y."/>
            <person name="Chuda L."/>
            <person name="Citroen M."/>
            <person name="Collymore A."/>
            <person name="Cooke P."/>
            <person name="Costello M."/>
            <person name="D'Aco K."/>
            <person name="Daza R."/>
            <person name="De Haan G."/>
            <person name="DeGray S."/>
            <person name="DeMaso C."/>
            <person name="Dhargay N."/>
            <person name="Dooley K."/>
            <person name="Dooley E."/>
            <person name="Doricent M."/>
            <person name="Dorje P."/>
            <person name="Dorjee K."/>
            <person name="Dupes A."/>
            <person name="Elong R."/>
            <person name="Falk J."/>
            <person name="Farina A."/>
            <person name="Faro S."/>
            <person name="Ferguson D."/>
            <person name="Fisher S."/>
            <person name="Foley C.D."/>
            <person name="Franke A."/>
            <person name="Friedrich D."/>
            <person name="Gadbois L."/>
            <person name="Gearin G."/>
            <person name="Gearin C.R."/>
            <person name="Giannoukos G."/>
            <person name="Goode T."/>
            <person name="Graham J."/>
            <person name="Grandbois E."/>
            <person name="Grewal S."/>
            <person name="Gyaltsen K."/>
            <person name="Hafez N."/>
            <person name="Hagos B."/>
            <person name="Hall J."/>
            <person name="Henson C."/>
            <person name="Hollinger A."/>
            <person name="Honan T."/>
            <person name="Huard M.D."/>
            <person name="Hughes L."/>
            <person name="Hurhula B."/>
            <person name="Husby M.E."/>
            <person name="Kamat A."/>
            <person name="Kanga B."/>
            <person name="Kashin S."/>
            <person name="Khazanovich D."/>
            <person name="Kisner P."/>
            <person name="Lance K."/>
            <person name="Lara M."/>
            <person name="Lee W."/>
            <person name="Lennon N."/>
            <person name="Letendre F."/>
            <person name="LeVine R."/>
            <person name="Lipovsky A."/>
            <person name="Liu X."/>
            <person name="Liu J."/>
            <person name="Liu S."/>
            <person name="Lokyitsang T."/>
            <person name="Lokyitsang Y."/>
            <person name="Lubonja R."/>
            <person name="Lui A."/>
            <person name="MacDonald P."/>
            <person name="Magnisalis V."/>
            <person name="Maru K."/>
            <person name="Matthews C."/>
            <person name="McCusker W."/>
            <person name="McDonough S."/>
            <person name="Mehta T."/>
            <person name="Meldrim J."/>
            <person name="Meneus L."/>
            <person name="Mihai O."/>
            <person name="Mihalev A."/>
            <person name="Mihova T."/>
            <person name="Mittelman R."/>
            <person name="Mlenga V."/>
            <person name="Montmayeur A."/>
            <person name="Mulrain L."/>
            <person name="Navidi A."/>
            <person name="Naylor J."/>
            <person name="Negash T."/>
            <person name="Nguyen T."/>
            <person name="Nguyen N."/>
            <person name="Nicol R."/>
            <person name="Norbu C."/>
            <person name="Norbu N."/>
            <person name="Novod N."/>
            <person name="O'Neill B."/>
            <person name="Osman S."/>
            <person name="Markiewicz E."/>
            <person name="Oyono O.L."/>
            <person name="Patti C."/>
            <person name="Phunkhang P."/>
            <person name="Pierre F."/>
            <person name="Priest M."/>
            <person name="Raghuraman S."/>
            <person name="Rege F."/>
            <person name="Reyes R."/>
            <person name="Rise C."/>
            <person name="Rogov P."/>
            <person name="Ross K."/>
            <person name="Ryan E."/>
            <person name="Settipalli S."/>
            <person name="Shea T."/>
            <person name="Sherpa N."/>
            <person name="Shi L."/>
            <person name="Shih D."/>
            <person name="Sparrow T."/>
            <person name="Spaulding J."/>
            <person name="Stalker J."/>
            <person name="Stange-Thomann N."/>
            <person name="Stavropoulos S."/>
            <person name="Stone C."/>
            <person name="Strader C."/>
            <person name="Tesfaye S."/>
            <person name="Thomson T."/>
            <person name="Thoulutsang Y."/>
            <person name="Thoulutsang D."/>
            <person name="Topham K."/>
            <person name="Topping I."/>
            <person name="Tsamla T."/>
            <person name="Vassiliev H."/>
            <person name="Vo A."/>
            <person name="Wangchuk T."/>
            <person name="Wangdi T."/>
            <person name="Weiand M."/>
            <person name="Wilkinson J."/>
            <person name="Wilson A."/>
            <person name="Yadav S."/>
            <person name="Young G."/>
            <person name="Yu Q."/>
            <person name="Zembek L."/>
            <person name="Zhong D."/>
            <person name="Zimmer A."/>
            <person name="Zwirko Z."/>
            <person name="Jaffe D.B."/>
            <person name="Alvarez P."/>
            <person name="Brockman W."/>
            <person name="Butler J."/>
            <person name="Chin C."/>
            <person name="Gnerre S."/>
            <person name="Grabherr M."/>
            <person name="Kleber M."/>
            <person name="Mauceli E."/>
            <person name="MacCallum I."/>
        </authorList>
    </citation>
    <scope>NUCLEOTIDE SEQUENCE [LARGE SCALE GENOMIC DNA]</scope>
    <source>
        <strain evidence="3">white501</strain>
    </source>
</reference>
<dbReference type="InterPro" id="IPR052623">
    <property type="entry name" value="DAAF5"/>
</dbReference>
<dbReference type="InterPro" id="IPR016024">
    <property type="entry name" value="ARM-type_fold"/>
</dbReference>
<dbReference type="SUPFAM" id="SSF48371">
    <property type="entry name" value="ARM repeat"/>
    <property type="match status" value="1"/>
</dbReference>
<dbReference type="STRING" id="7240.B4QZV6"/>
<dbReference type="GO" id="GO:0003341">
    <property type="term" value="P:cilium movement"/>
    <property type="evidence" value="ECO:0007669"/>
    <property type="project" value="TreeGrafter"/>
</dbReference>
<dbReference type="PANTHER" id="PTHR16216:SF2">
    <property type="entry name" value="DYNEIN AXONEMAL ASSEMBLY FACTOR 5"/>
    <property type="match status" value="1"/>
</dbReference>
<dbReference type="InterPro" id="IPR057978">
    <property type="entry name" value="TPR_DAAF5"/>
</dbReference>
<dbReference type="InterPro" id="IPR011989">
    <property type="entry name" value="ARM-like"/>
</dbReference>
<dbReference type="EMBL" id="CM000364">
    <property type="protein sequence ID" value="EDX12954.1"/>
    <property type="molecule type" value="Genomic_DNA"/>
</dbReference>
<dbReference type="Proteomes" id="UP000000304">
    <property type="component" value="Chromosome 3R"/>
</dbReference>
<evidence type="ECO:0000313" key="3">
    <source>
        <dbReference type="Proteomes" id="UP000000304"/>
    </source>
</evidence>
<dbReference type="AlphaFoldDB" id="B4QZV6"/>
<dbReference type="OrthoDB" id="413572at2759"/>
<keyword evidence="3" id="KW-1185">Reference proteome</keyword>
<protein>
    <submittedName>
        <fullName evidence="2">GD20425</fullName>
    </submittedName>
</protein>
<dbReference type="GO" id="GO:0005737">
    <property type="term" value="C:cytoplasm"/>
    <property type="evidence" value="ECO:0007669"/>
    <property type="project" value="TreeGrafter"/>
</dbReference>
<dbReference type="GO" id="GO:0045505">
    <property type="term" value="F:dynein intermediate chain binding"/>
    <property type="evidence" value="ECO:0007669"/>
    <property type="project" value="TreeGrafter"/>
</dbReference>
<gene>
    <name evidence="2" type="primary">Dsim\GD20425</name>
    <name evidence="2" type="ORF">Dsim_GD20425</name>
</gene>
<sequence length="169" mass="19359">MGFEIDTQQICSDLESSDRRQKTTVLDELFNKCTEAINSGESADKIAEVFDKLYLHLLKCYEDRFESVRSKAVQVVSTFLSGLPPTDFHLMNVVSTLAERMGKAETVEPSEEIRLLYIMQLNLMILLECYPLVVKILIKSIKDDYPVVQREDAPLWLLSLAWLIPGFRP</sequence>
<name>B4QZV6_DROSI</name>
<organism evidence="2 3">
    <name type="scientific">Drosophila simulans</name>
    <name type="common">Fruit fly</name>
    <dbReference type="NCBI Taxonomy" id="7240"/>
    <lineage>
        <taxon>Eukaryota</taxon>
        <taxon>Metazoa</taxon>
        <taxon>Ecdysozoa</taxon>
        <taxon>Arthropoda</taxon>
        <taxon>Hexapoda</taxon>
        <taxon>Insecta</taxon>
        <taxon>Pterygota</taxon>
        <taxon>Neoptera</taxon>
        <taxon>Endopterygota</taxon>
        <taxon>Diptera</taxon>
        <taxon>Brachycera</taxon>
        <taxon>Muscomorpha</taxon>
        <taxon>Ephydroidea</taxon>
        <taxon>Drosophilidae</taxon>
        <taxon>Drosophila</taxon>
        <taxon>Sophophora</taxon>
    </lineage>
</organism>
<dbReference type="HOGENOM" id="CLU_1580190_0_0_1"/>
<dbReference type="Pfam" id="PF25757">
    <property type="entry name" value="TPR_DNAAF5"/>
    <property type="match status" value="1"/>
</dbReference>
<feature type="domain" description="Dynein axonemal assembly factor 5 TPR repeats" evidence="1">
    <location>
        <begin position="14"/>
        <end position="152"/>
    </location>
</feature>
<evidence type="ECO:0000313" key="2">
    <source>
        <dbReference type="EMBL" id="EDX12954.1"/>
    </source>
</evidence>
<dbReference type="Gene3D" id="1.25.10.10">
    <property type="entry name" value="Leucine-rich Repeat Variant"/>
    <property type="match status" value="1"/>
</dbReference>
<dbReference type="GO" id="GO:0036158">
    <property type="term" value="P:outer dynein arm assembly"/>
    <property type="evidence" value="ECO:0007669"/>
    <property type="project" value="TreeGrafter"/>
</dbReference>